<accession>A0A5M3VS17</accession>
<dbReference type="GO" id="GO:0043856">
    <property type="term" value="F:anti-sigma factor antagonist activity"/>
    <property type="evidence" value="ECO:0007669"/>
    <property type="project" value="InterPro"/>
</dbReference>
<dbReference type="Proteomes" id="UP000334990">
    <property type="component" value="Unassembled WGS sequence"/>
</dbReference>
<dbReference type="NCBIfam" id="TIGR00377">
    <property type="entry name" value="ant_ant_sig"/>
    <property type="match status" value="1"/>
</dbReference>
<comment type="similarity">
    <text evidence="1 2">Belongs to the anti-sigma-factor antagonist family.</text>
</comment>
<keyword evidence="5" id="KW-1185">Reference proteome</keyword>
<proteinExistence type="inferred from homology"/>
<organism evidence="4 5">
    <name type="scientific">Acrocarpospora corrugata</name>
    <dbReference type="NCBI Taxonomy" id="35763"/>
    <lineage>
        <taxon>Bacteria</taxon>
        <taxon>Bacillati</taxon>
        <taxon>Actinomycetota</taxon>
        <taxon>Actinomycetes</taxon>
        <taxon>Streptosporangiales</taxon>
        <taxon>Streptosporangiaceae</taxon>
        <taxon>Acrocarpospora</taxon>
    </lineage>
</organism>
<name>A0A5M3VS17_9ACTN</name>
<dbReference type="RefSeq" id="WP_246238490.1">
    <property type="nucleotide sequence ID" value="NZ_BAAABN010000042.1"/>
</dbReference>
<evidence type="ECO:0000313" key="5">
    <source>
        <dbReference type="Proteomes" id="UP000334990"/>
    </source>
</evidence>
<protein>
    <recommendedName>
        <fullName evidence="2">Anti-sigma factor antagonist</fullName>
    </recommendedName>
</protein>
<dbReference type="SUPFAM" id="SSF52091">
    <property type="entry name" value="SpoIIaa-like"/>
    <property type="match status" value="1"/>
</dbReference>
<dbReference type="PROSITE" id="PS50801">
    <property type="entry name" value="STAS"/>
    <property type="match status" value="1"/>
</dbReference>
<dbReference type="InterPro" id="IPR036513">
    <property type="entry name" value="STAS_dom_sf"/>
</dbReference>
<reference evidence="4 5" key="1">
    <citation type="submission" date="2019-10" db="EMBL/GenBank/DDBJ databases">
        <title>Whole genome shotgun sequence of Acrocarpospora corrugata NBRC 13972.</title>
        <authorList>
            <person name="Ichikawa N."/>
            <person name="Kimura A."/>
            <person name="Kitahashi Y."/>
            <person name="Komaki H."/>
            <person name="Oguchi A."/>
        </authorList>
    </citation>
    <scope>NUCLEOTIDE SEQUENCE [LARGE SCALE GENOMIC DNA]</scope>
    <source>
        <strain evidence="4 5">NBRC 13972</strain>
    </source>
</reference>
<dbReference type="Pfam" id="PF01740">
    <property type="entry name" value="STAS"/>
    <property type="match status" value="1"/>
</dbReference>
<dbReference type="PANTHER" id="PTHR33495:SF2">
    <property type="entry name" value="ANTI-SIGMA FACTOR ANTAGONIST TM_1081-RELATED"/>
    <property type="match status" value="1"/>
</dbReference>
<dbReference type="PANTHER" id="PTHR33495">
    <property type="entry name" value="ANTI-SIGMA FACTOR ANTAGONIST TM_1081-RELATED-RELATED"/>
    <property type="match status" value="1"/>
</dbReference>
<dbReference type="CDD" id="cd07043">
    <property type="entry name" value="STAS_anti-anti-sigma_factors"/>
    <property type="match status" value="1"/>
</dbReference>
<evidence type="ECO:0000259" key="3">
    <source>
        <dbReference type="PROSITE" id="PS50801"/>
    </source>
</evidence>
<dbReference type="Gene3D" id="3.30.750.24">
    <property type="entry name" value="STAS domain"/>
    <property type="match status" value="1"/>
</dbReference>
<sequence length="115" mass="12653">MANLTMRSTAAEGVVVIHIDGILDATTRDQFSEHLDTAAEDHGPDMVLDLGGVSFMDSRALGLIVHHWQRSTEVGGHFALINVQYPNSKVMWVTGLSQRLPMFETLEEAMAAFAR</sequence>
<gene>
    <name evidence="4" type="ORF">Acor_16280</name>
</gene>
<comment type="caution">
    <text evidence="4">The sequence shown here is derived from an EMBL/GenBank/DDBJ whole genome shotgun (WGS) entry which is preliminary data.</text>
</comment>
<dbReference type="AlphaFoldDB" id="A0A5M3VS17"/>
<evidence type="ECO:0000313" key="4">
    <source>
        <dbReference type="EMBL" id="GER99564.1"/>
    </source>
</evidence>
<dbReference type="InterPro" id="IPR002645">
    <property type="entry name" value="STAS_dom"/>
</dbReference>
<dbReference type="EMBL" id="BLAD01000040">
    <property type="protein sequence ID" value="GER99564.1"/>
    <property type="molecule type" value="Genomic_DNA"/>
</dbReference>
<evidence type="ECO:0000256" key="2">
    <source>
        <dbReference type="RuleBase" id="RU003749"/>
    </source>
</evidence>
<dbReference type="InterPro" id="IPR003658">
    <property type="entry name" value="Anti-sigma_ant"/>
</dbReference>
<evidence type="ECO:0000256" key="1">
    <source>
        <dbReference type="ARBA" id="ARBA00009013"/>
    </source>
</evidence>
<feature type="domain" description="STAS" evidence="3">
    <location>
        <begin position="4"/>
        <end position="113"/>
    </location>
</feature>